<keyword evidence="1" id="KW-0732">Signal</keyword>
<organism evidence="3 4">
    <name type="scientific">Aerosakkonema funiforme FACHB-1375</name>
    <dbReference type="NCBI Taxonomy" id="2949571"/>
    <lineage>
        <taxon>Bacteria</taxon>
        <taxon>Bacillati</taxon>
        <taxon>Cyanobacteriota</taxon>
        <taxon>Cyanophyceae</taxon>
        <taxon>Oscillatoriophycideae</taxon>
        <taxon>Aerosakkonematales</taxon>
        <taxon>Aerosakkonemataceae</taxon>
        <taxon>Aerosakkonema</taxon>
    </lineage>
</organism>
<protein>
    <recommendedName>
        <fullName evidence="2">STI1 domain-containing protein</fullName>
    </recommendedName>
</protein>
<evidence type="ECO:0000313" key="4">
    <source>
        <dbReference type="Proteomes" id="UP000641646"/>
    </source>
</evidence>
<gene>
    <name evidence="3" type="ORF">H6G03_14620</name>
</gene>
<feature type="domain" description="STI1" evidence="2">
    <location>
        <begin position="45"/>
        <end position="87"/>
    </location>
</feature>
<keyword evidence="4" id="KW-1185">Reference proteome</keyword>
<proteinExistence type="predicted"/>
<comment type="caution">
    <text evidence="3">The sequence shown here is derived from an EMBL/GenBank/DDBJ whole genome shotgun (WGS) entry which is preliminary data.</text>
</comment>
<evidence type="ECO:0000313" key="3">
    <source>
        <dbReference type="EMBL" id="MBD2182314.1"/>
    </source>
</evidence>
<evidence type="ECO:0000256" key="1">
    <source>
        <dbReference type="SAM" id="SignalP"/>
    </source>
</evidence>
<feature type="domain" description="STI1" evidence="2">
    <location>
        <begin position="95"/>
        <end position="133"/>
    </location>
</feature>
<sequence length="143" mass="16368">MKPFNLIAASTIMAATIWGFTATQSQADVSVKPESLQRNSNSALLAQTVAQNSTEVQKFLLQMQQNPQMVQRVLQLSQVNPQLMQVLIQRFLQRNPQLLHELKKNPQVVQQLLEDNPQLIEIFKQNPELRQQLQLDRTVIPQS</sequence>
<dbReference type="Proteomes" id="UP000641646">
    <property type="component" value="Unassembled WGS sequence"/>
</dbReference>
<feature type="chain" id="PRO_5038002665" description="STI1 domain-containing protein" evidence="1">
    <location>
        <begin position="28"/>
        <end position="143"/>
    </location>
</feature>
<dbReference type="InterPro" id="IPR006636">
    <property type="entry name" value="STI1_HS-bd"/>
</dbReference>
<feature type="signal peptide" evidence="1">
    <location>
        <begin position="1"/>
        <end position="27"/>
    </location>
</feature>
<dbReference type="RefSeq" id="WP_190465125.1">
    <property type="nucleotide sequence ID" value="NZ_JACJPW010000034.1"/>
</dbReference>
<accession>A0A926VEJ1</accession>
<dbReference type="SMART" id="SM00727">
    <property type="entry name" value="STI1"/>
    <property type="match status" value="2"/>
</dbReference>
<name>A0A926VEJ1_9CYAN</name>
<evidence type="ECO:0000259" key="2">
    <source>
        <dbReference type="SMART" id="SM00727"/>
    </source>
</evidence>
<dbReference type="AlphaFoldDB" id="A0A926VEJ1"/>
<dbReference type="EMBL" id="JACJPW010000034">
    <property type="protein sequence ID" value="MBD2182314.1"/>
    <property type="molecule type" value="Genomic_DNA"/>
</dbReference>
<reference evidence="3" key="2">
    <citation type="submission" date="2020-08" db="EMBL/GenBank/DDBJ databases">
        <authorList>
            <person name="Chen M."/>
            <person name="Teng W."/>
            <person name="Zhao L."/>
            <person name="Hu C."/>
            <person name="Zhou Y."/>
            <person name="Han B."/>
            <person name="Song L."/>
            <person name="Shu W."/>
        </authorList>
    </citation>
    <scope>NUCLEOTIDE SEQUENCE</scope>
    <source>
        <strain evidence="3">FACHB-1375</strain>
    </source>
</reference>
<reference evidence="3" key="1">
    <citation type="journal article" date="2015" name="ISME J.">
        <title>Draft Genome Sequence of Streptomyces incarnatus NRRL8089, which Produces the Nucleoside Antibiotic Sinefungin.</title>
        <authorList>
            <person name="Oshima K."/>
            <person name="Hattori M."/>
            <person name="Shimizu H."/>
            <person name="Fukuda K."/>
            <person name="Nemoto M."/>
            <person name="Inagaki K."/>
            <person name="Tamura T."/>
        </authorList>
    </citation>
    <scope>NUCLEOTIDE SEQUENCE</scope>
    <source>
        <strain evidence="3">FACHB-1375</strain>
    </source>
</reference>